<organism evidence="1 2">
    <name type="scientific">Manihot esculenta</name>
    <name type="common">Cassava</name>
    <name type="synonym">Jatropha manihot</name>
    <dbReference type="NCBI Taxonomy" id="3983"/>
    <lineage>
        <taxon>Eukaryota</taxon>
        <taxon>Viridiplantae</taxon>
        <taxon>Streptophyta</taxon>
        <taxon>Embryophyta</taxon>
        <taxon>Tracheophyta</taxon>
        <taxon>Spermatophyta</taxon>
        <taxon>Magnoliopsida</taxon>
        <taxon>eudicotyledons</taxon>
        <taxon>Gunneridae</taxon>
        <taxon>Pentapetalae</taxon>
        <taxon>rosids</taxon>
        <taxon>fabids</taxon>
        <taxon>Malpighiales</taxon>
        <taxon>Euphorbiaceae</taxon>
        <taxon>Crotonoideae</taxon>
        <taxon>Manihoteae</taxon>
        <taxon>Manihot</taxon>
    </lineage>
</organism>
<name>A0ACB7GQS0_MANES</name>
<dbReference type="Proteomes" id="UP000091857">
    <property type="component" value="Chromosome 12"/>
</dbReference>
<evidence type="ECO:0000313" key="1">
    <source>
        <dbReference type="EMBL" id="KAG8642637.1"/>
    </source>
</evidence>
<sequence>MGDMYNACSSPPTGGGDRRSSDDISVFLHQILLHSTSASSTGSSFMTNTGPQLQSFAAPLSIPRESHPHRLCESTLVKDGISGLDSGEGVNVGFFQGNVKGNGANASSLSIGGASENEADDYDCESEEALEALAEEAQAKPAPPRGSSKRSRAAEVHNLSEKRRRSRINEKMKALQNLIPNSNKTDKASMLDEAIEYLKQLQLQVQMLSMRNGISLHPMCLPGMLQPVQLSQYSRGFGEENVSQHMNIAGSLPLNQENPEQIIFDLPNQCAISNQLSVPNIINSETSFGMESSIRAHFGPFPLLRSSEGRYFATPAT</sequence>
<comment type="caution">
    <text evidence="1">The sequence shown here is derived from an EMBL/GenBank/DDBJ whole genome shotgun (WGS) entry which is preliminary data.</text>
</comment>
<dbReference type="EMBL" id="CM004398">
    <property type="protein sequence ID" value="KAG8642637.1"/>
    <property type="molecule type" value="Genomic_DNA"/>
</dbReference>
<accession>A0ACB7GQS0</accession>
<proteinExistence type="predicted"/>
<keyword evidence="2" id="KW-1185">Reference proteome</keyword>
<reference evidence="2" key="1">
    <citation type="journal article" date="2016" name="Nat. Biotechnol.">
        <title>Sequencing wild and cultivated cassava and related species reveals extensive interspecific hybridization and genetic diversity.</title>
        <authorList>
            <person name="Bredeson J.V."/>
            <person name="Lyons J.B."/>
            <person name="Prochnik S.E."/>
            <person name="Wu G.A."/>
            <person name="Ha C.M."/>
            <person name="Edsinger-Gonzales E."/>
            <person name="Grimwood J."/>
            <person name="Schmutz J."/>
            <person name="Rabbi I.Y."/>
            <person name="Egesi C."/>
            <person name="Nauluvula P."/>
            <person name="Lebot V."/>
            <person name="Ndunguru J."/>
            <person name="Mkamilo G."/>
            <person name="Bart R.S."/>
            <person name="Setter T.L."/>
            <person name="Gleadow R.M."/>
            <person name="Kulakow P."/>
            <person name="Ferguson M.E."/>
            <person name="Rounsley S."/>
            <person name="Rokhsar D.S."/>
        </authorList>
    </citation>
    <scope>NUCLEOTIDE SEQUENCE [LARGE SCALE GENOMIC DNA]</scope>
    <source>
        <strain evidence="2">cv. AM560-2</strain>
    </source>
</reference>
<evidence type="ECO:0000313" key="2">
    <source>
        <dbReference type="Proteomes" id="UP000091857"/>
    </source>
</evidence>
<protein>
    <submittedName>
        <fullName evidence="1">Uncharacterized protein</fullName>
    </submittedName>
</protein>
<gene>
    <name evidence="1" type="ORF">MANES_12G104100v8</name>
</gene>